<dbReference type="EC" id="3.5.1.10" evidence="3 4"/>
<feature type="domain" description="ACT" evidence="5">
    <location>
        <begin position="8"/>
        <end position="89"/>
    </location>
</feature>
<dbReference type="InterPro" id="IPR045865">
    <property type="entry name" value="ACT-like_dom_sf"/>
</dbReference>
<dbReference type="InterPro" id="IPR044074">
    <property type="entry name" value="PurU_ACT"/>
</dbReference>
<dbReference type="SUPFAM" id="SSF53328">
    <property type="entry name" value="Formyltransferase"/>
    <property type="match status" value="1"/>
</dbReference>
<dbReference type="GO" id="GO:0006189">
    <property type="term" value="P:'de novo' IMP biosynthetic process"/>
    <property type="evidence" value="ECO:0007669"/>
    <property type="project" value="UniProtKB-UniRule"/>
</dbReference>
<dbReference type="GO" id="GO:0006730">
    <property type="term" value="P:one-carbon metabolic process"/>
    <property type="evidence" value="ECO:0007669"/>
    <property type="project" value="UniProtKB-KW"/>
</dbReference>
<dbReference type="EMBL" id="FONA01000001">
    <property type="protein sequence ID" value="SFD68480.1"/>
    <property type="molecule type" value="Genomic_DNA"/>
</dbReference>
<dbReference type="CDD" id="cd08648">
    <property type="entry name" value="FMT_core_Formyl-FH4-Hydrolase_C"/>
    <property type="match status" value="1"/>
</dbReference>
<comment type="pathway">
    <text evidence="3">Purine metabolism; IMP biosynthesis via de novo pathway; formate from 10-formyl-5,6,7,8-tetrahydrofolate: step 1/1.</text>
</comment>
<dbReference type="OrthoDB" id="9806170at2"/>
<name>A0A1I1UKI7_9BACT</name>
<comment type="function">
    <text evidence="3">Catalyzes the hydrolysis of 10-formyltetrahydrofolate (formyl-FH4) to formate and tetrahydrofolate (FH4).</text>
</comment>
<dbReference type="SUPFAM" id="SSF55021">
    <property type="entry name" value="ACT-like"/>
    <property type="match status" value="1"/>
</dbReference>
<proteinExistence type="inferred from homology"/>
<evidence type="ECO:0000256" key="2">
    <source>
        <dbReference type="ARBA" id="ARBA00022801"/>
    </source>
</evidence>
<dbReference type="InParanoid" id="A0A1I1UKI7"/>
<dbReference type="FunCoup" id="A0A1I1UKI7">
    <property type="interactions" value="315"/>
</dbReference>
<evidence type="ECO:0000313" key="7">
    <source>
        <dbReference type="Proteomes" id="UP000181976"/>
    </source>
</evidence>
<comment type="catalytic activity">
    <reaction evidence="3">
        <text>(6R)-10-formyltetrahydrofolate + H2O = (6S)-5,6,7,8-tetrahydrofolate + formate + H(+)</text>
        <dbReference type="Rhea" id="RHEA:19833"/>
        <dbReference type="ChEBI" id="CHEBI:15377"/>
        <dbReference type="ChEBI" id="CHEBI:15378"/>
        <dbReference type="ChEBI" id="CHEBI:15740"/>
        <dbReference type="ChEBI" id="CHEBI:57453"/>
        <dbReference type="ChEBI" id="CHEBI:195366"/>
        <dbReference type="EC" id="3.5.1.10"/>
    </reaction>
</comment>
<dbReference type="Gene3D" id="3.40.50.170">
    <property type="entry name" value="Formyl transferase, N-terminal domain"/>
    <property type="match status" value="1"/>
</dbReference>
<dbReference type="HAMAP" id="MF_01927">
    <property type="entry name" value="PurU"/>
    <property type="match status" value="1"/>
</dbReference>
<dbReference type="InterPro" id="IPR004810">
    <property type="entry name" value="PurU"/>
</dbReference>
<dbReference type="PIRSF" id="PIRSF036480">
    <property type="entry name" value="FormyFH4_hydr"/>
    <property type="match status" value="1"/>
</dbReference>
<evidence type="ECO:0000259" key="5">
    <source>
        <dbReference type="PROSITE" id="PS51671"/>
    </source>
</evidence>
<evidence type="ECO:0000256" key="3">
    <source>
        <dbReference type="HAMAP-Rule" id="MF_01927"/>
    </source>
</evidence>
<evidence type="ECO:0000313" key="6">
    <source>
        <dbReference type="EMBL" id="SFD68480.1"/>
    </source>
</evidence>
<dbReference type="PANTHER" id="PTHR42706">
    <property type="entry name" value="FORMYLTETRAHYDROFOLATE DEFORMYLASE"/>
    <property type="match status" value="1"/>
</dbReference>
<dbReference type="UniPathway" id="UPA00074">
    <property type="reaction ID" value="UER00170"/>
</dbReference>
<evidence type="ECO:0000256" key="4">
    <source>
        <dbReference type="NCBIfam" id="TIGR00655"/>
    </source>
</evidence>
<dbReference type="RefSeq" id="WP_010527317.1">
    <property type="nucleotide sequence ID" value="NZ_AFSL01000040.1"/>
</dbReference>
<feature type="active site" evidence="3">
    <location>
        <position position="231"/>
    </location>
</feature>
<protein>
    <recommendedName>
        <fullName evidence="3 4">Formyltetrahydrofolate deformylase</fullName>
        <ecNumber evidence="3 4">3.5.1.10</ecNumber>
    </recommendedName>
    <alternativeName>
        <fullName evidence="3">Formyl-FH(4) hydrolase</fullName>
    </alternativeName>
</protein>
<dbReference type="InterPro" id="IPR002376">
    <property type="entry name" value="Formyl_transf_N"/>
</dbReference>
<reference evidence="6 7" key="1">
    <citation type="submission" date="2016-10" db="EMBL/GenBank/DDBJ databases">
        <authorList>
            <person name="de Groot N.N."/>
        </authorList>
    </citation>
    <scope>NUCLEOTIDE SEQUENCE [LARGE SCALE GENOMIC DNA]</scope>
    <source>
        <strain evidence="6 7">DSM 19012</strain>
    </source>
</reference>
<dbReference type="InterPro" id="IPR036477">
    <property type="entry name" value="Formyl_transf_N_sf"/>
</dbReference>
<dbReference type="Pfam" id="PF01842">
    <property type="entry name" value="ACT"/>
    <property type="match status" value="1"/>
</dbReference>
<dbReference type="Proteomes" id="UP000181976">
    <property type="component" value="Unassembled WGS sequence"/>
</dbReference>
<dbReference type="NCBIfam" id="NF004684">
    <property type="entry name" value="PRK06027.1"/>
    <property type="match status" value="1"/>
</dbReference>
<dbReference type="Gene3D" id="3.30.70.260">
    <property type="match status" value="1"/>
</dbReference>
<keyword evidence="2 3" id="KW-0378">Hydrolase</keyword>
<dbReference type="STRING" id="385682.SAMN05444380_10123"/>
<dbReference type="CDD" id="cd04875">
    <property type="entry name" value="ACT_F4HF-DF"/>
    <property type="match status" value="1"/>
</dbReference>
<dbReference type="InterPro" id="IPR041729">
    <property type="entry name" value="Formyl-FH4-Hydrolase_C"/>
</dbReference>
<gene>
    <name evidence="3" type="primary">purU</name>
    <name evidence="6" type="ORF">SAMN05444380_10123</name>
</gene>
<dbReference type="AlphaFoldDB" id="A0A1I1UKI7"/>
<dbReference type="GO" id="GO:0008864">
    <property type="term" value="F:formyltetrahydrofolate deformylase activity"/>
    <property type="evidence" value="ECO:0007669"/>
    <property type="project" value="UniProtKB-UniRule"/>
</dbReference>
<dbReference type="InterPro" id="IPR002912">
    <property type="entry name" value="ACT_dom"/>
</dbReference>
<keyword evidence="3" id="KW-0658">Purine biosynthesis</keyword>
<evidence type="ECO:0000256" key="1">
    <source>
        <dbReference type="ARBA" id="ARBA00022563"/>
    </source>
</evidence>
<sequence>MKNKETAILRIHCPDQRGIVARVTEFIYQNNGNIVALDQYTNTAEKRFFMRVEWELENFLLERNDIAAVFGPLLGKPLEMVWDLKFSDNVPKMAIFVSQSSHCLYDLLARYKAGEWKVKIPVIISNHNNLEEVAAQFNIPFFHIPINKDNKKEQEQKELEILNKHQIDFIVLARYMQILSADFVKNYPNRIINIHHSFLPAFAGAKPYHAAHSRGVKIIGATSHYVTSDLDAGPIIEQDVIRISHHDTVESLIQKGKDIEKIVLSRAVKAHLERKTLVYKNKTIVFE</sequence>
<dbReference type="PROSITE" id="PS51671">
    <property type="entry name" value="ACT"/>
    <property type="match status" value="1"/>
</dbReference>
<keyword evidence="7" id="KW-1185">Reference proteome</keyword>
<comment type="similarity">
    <text evidence="3">Belongs to the PurU family.</text>
</comment>
<organism evidence="6 7">
    <name type="scientific">Thermophagus xiamenensis</name>
    <dbReference type="NCBI Taxonomy" id="385682"/>
    <lineage>
        <taxon>Bacteria</taxon>
        <taxon>Pseudomonadati</taxon>
        <taxon>Bacteroidota</taxon>
        <taxon>Bacteroidia</taxon>
        <taxon>Marinilabiliales</taxon>
        <taxon>Marinilabiliaceae</taxon>
        <taxon>Thermophagus</taxon>
    </lineage>
</organism>
<dbReference type="PRINTS" id="PR01575">
    <property type="entry name" value="FFH4HYDRLASE"/>
</dbReference>
<accession>A0A1I1UKI7</accession>
<dbReference type="eggNOG" id="COG0788">
    <property type="taxonomic scope" value="Bacteria"/>
</dbReference>
<keyword evidence="1 3" id="KW-0554">One-carbon metabolism</keyword>
<dbReference type="Pfam" id="PF00551">
    <property type="entry name" value="Formyl_trans_N"/>
    <property type="match status" value="1"/>
</dbReference>
<dbReference type="NCBIfam" id="TIGR00655">
    <property type="entry name" value="PurU"/>
    <property type="match status" value="1"/>
</dbReference>
<dbReference type="PANTHER" id="PTHR42706:SF1">
    <property type="entry name" value="FORMYLTETRAHYDROFOLATE DEFORMYLASE 2, MITOCHONDRIAL"/>
    <property type="match status" value="1"/>
</dbReference>